<evidence type="ECO:0000256" key="1">
    <source>
        <dbReference type="ARBA" id="ARBA00004141"/>
    </source>
</evidence>
<keyword evidence="3 6" id="KW-0812">Transmembrane</keyword>
<sequence length="366" mass="40603">MKNFLDSVTQYFSPELINSCKRISKFLLIYTVLFILLAMGLKYAIPFVIALLIAMSLRPIKNRILCINKRLKKFKLTDGFVSMVLTITIVAVAAFLLFIIGFKIAEQLNNFYTYITDKNTLNNIMSTVSLEINNLLKNANDIDSGILEKINELIPKLISIGTSLAATFVQNLLNILVSIPAAFVMVIITIIATFFFTKDIDVIQVKLKGAFSEKGIELIRSLRKKKNEIFGGYLKAFALIMIAVIIYTSVIYKFAGIKYAVVIAIITGVLDALPIFGAGLVYGIVGITALLGQNYKGTLIIILGYIGCVVIRQFLQQQLMSTFLGLNPLVIIIALFLIITPVGFVGMFYFLGAFILYDIISPNKTP</sequence>
<evidence type="ECO:0000256" key="4">
    <source>
        <dbReference type="ARBA" id="ARBA00022989"/>
    </source>
</evidence>
<name>A0A1B8RU66_9CLOT</name>
<keyword evidence="5 6" id="KW-0472">Membrane</keyword>
<dbReference type="EMBL" id="MAPZ01000009">
    <property type="protein sequence ID" value="OBY12375.1"/>
    <property type="molecule type" value="Genomic_DNA"/>
</dbReference>
<protein>
    <recommendedName>
        <fullName evidence="9">Sporulation integral membrane protein YtvI</fullName>
    </recommendedName>
</protein>
<keyword evidence="8" id="KW-1185">Reference proteome</keyword>
<evidence type="ECO:0008006" key="9">
    <source>
        <dbReference type="Google" id="ProtNLM"/>
    </source>
</evidence>
<feature type="transmembrane region" description="Helical" evidence="6">
    <location>
        <begin position="76"/>
        <end position="102"/>
    </location>
</feature>
<dbReference type="PANTHER" id="PTHR21716:SF68">
    <property type="entry name" value="TRANSPORT PROTEIN YTVI-RELATED"/>
    <property type="match status" value="1"/>
</dbReference>
<evidence type="ECO:0000256" key="6">
    <source>
        <dbReference type="SAM" id="Phobius"/>
    </source>
</evidence>
<comment type="subcellular location">
    <subcellularLocation>
        <location evidence="1">Membrane</location>
        <topology evidence="1">Multi-pass membrane protein</topology>
    </subcellularLocation>
</comment>
<dbReference type="eggNOG" id="COG0628">
    <property type="taxonomic scope" value="Bacteria"/>
</dbReference>
<dbReference type="Pfam" id="PF01594">
    <property type="entry name" value="AI-2E_transport"/>
    <property type="match status" value="1"/>
</dbReference>
<accession>A0A1B8RU66</accession>
<comment type="similarity">
    <text evidence="2">Belongs to the autoinducer-2 exporter (AI-2E) (TC 2.A.86) family.</text>
</comment>
<gene>
    <name evidence="7" type="ORF">CP373A1_01915</name>
</gene>
<feature type="transmembrane region" description="Helical" evidence="6">
    <location>
        <begin position="233"/>
        <end position="255"/>
    </location>
</feature>
<feature type="transmembrane region" description="Helical" evidence="6">
    <location>
        <begin position="330"/>
        <end position="357"/>
    </location>
</feature>
<dbReference type="PANTHER" id="PTHR21716">
    <property type="entry name" value="TRANSMEMBRANE PROTEIN"/>
    <property type="match status" value="1"/>
</dbReference>
<feature type="transmembrane region" description="Helical" evidence="6">
    <location>
        <begin position="27"/>
        <end position="55"/>
    </location>
</feature>
<dbReference type="GO" id="GO:0016020">
    <property type="term" value="C:membrane"/>
    <property type="evidence" value="ECO:0007669"/>
    <property type="project" value="UniProtKB-SubCell"/>
</dbReference>
<evidence type="ECO:0000256" key="2">
    <source>
        <dbReference type="ARBA" id="ARBA00009773"/>
    </source>
</evidence>
<organism evidence="7 8">
    <name type="scientific">Clostridium paraputrificum</name>
    <dbReference type="NCBI Taxonomy" id="29363"/>
    <lineage>
        <taxon>Bacteria</taxon>
        <taxon>Bacillati</taxon>
        <taxon>Bacillota</taxon>
        <taxon>Clostridia</taxon>
        <taxon>Eubacteriales</taxon>
        <taxon>Clostridiaceae</taxon>
        <taxon>Clostridium</taxon>
    </lineage>
</organism>
<keyword evidence="4 6" id="KW-1133">Transmembrane helix</keyword>
<evidence type="ECO:0000256" key="3">
    <source>
        <dbReference type="ARBA" id="ARBA00022692"/>
    </source>
</evidence>
<evidence type="ECO:0000256" key="5">
    <source>
        <dbReference type="ARBA" id="ARBA00023136"/>
    </source>
</evidence>
<evidence type="ECO:0000313" key="7">
    <source>
        <dbReference type="EMBL" id="OBY12375.1"/>
    </source>
</evidence>
<feature type="transmembrane region" description="Helical" evidence="6">
    <location>
        <begin position="172"/>
        <end position="196"/>
    </location>
</feature>
<feature type="transmembrane region" description="Helical" evidence="6">
    <location>
        <begin position="297"/>
        <end position="315"/>
    </location>
</feature>
<dbReference type="RefSeq" id="WP_065254240.1">
    <property type="nucleotide sequence ID" value="NZ_CABHIH010000001.1"/>
</dbReference>
<dbReference type="InterPro" id="IPR002549">
    <property type="entry name" value="AI-2E-like"/>
</dbReference>
<dbReference type="AlphaFoldDB" id="A0A1B8RU66"/>
<reference evidence="7 8" key="1">
    <citation type="submission" date="2016-06" db="EMBL/GenBank/DDBJ databases">
        <authorList>
            <person name="Kjaerup R.B."/>
            <person name="Dalgaard T.S."/>
            <person name="Juul-Madsen H.R."/>
        </authorList>
    </citation>
    <scope>NUCLEOTIDE SEQUENCE [LARGE SCALE GENOMIC DNA]</scope>
    <source>
        <strain evidence="7 8">373-A1</strain>
    </source>
</reference>
<comment type="caution">
    <text evidence="7">The sequence shown here is derived from an EMBL/GenBank/DDBJ whole genome shotgun (WGS) entry which is preliminary data.</text>
</comment>
<proteinExistence type="inferred from homology"/>
<dbReference type="GO" id="GO:0055085">
    <property type="term" value="P:transmembrane transport"/>
    <property type="evidence" value="ECO:0007669"/>
    <property type="project" value="TreeGrafter"/>
</dbReference>
<feature type="transmembrane region" description="Helical" evidence="6">
    <location>
        <begin position="261"/>
        <end position="285"/>
    </location>
</feature>
<evidence type="ECO:0000313" key="8">
    <source>
        <dbReference type="Proteomes" id="UP000092714"/>
    </source>
</evidence>
<dbReference type="Proteomes" id="UP000092714">
    <property type="component" value="Unassembled WGS sequence"/>
</dbReference>